<reference evidence="8" key="1">
    <citation type="submission" date="2017-02" db="UniProtKB">
        <authorList>
            <consortium name="WormBaseParasite"/>
        </authorList>
    </citation>
    <scope>IDENTIFICATION</scope>
</reference>
<comment type="subcellular location">
    <subcellularLocation>
        <location evidence="1">Mitochondrion membrane</location>
    </subcellularLocation>
</comment>
<feature type="domain" description="HIG1" evidence="6">
    <location>
        <begin position="15"/>
        <end position="112"/>
    </location>
</feature>
<dbReference type="Proteomes" id="UP000046392">
    <property type="component" value="Unplaced"/>
</dbReference>
<evidence type="ECO:0000256" key="1">
    <source>
        <dbReference type="ARBA" id="ARBA00004325"/>
    </source>
</evidence>
<dbReference type="PANTHER" id="PTHR12297">
    <property type="entry name" value="HYPOXIA-INDUCBILE GENE 1 HIG1 -RELATED"/>
    <property type="match status" value="1"/>
</dbReference>
<dbReference type="InterPro" id="IPR050355">
    <property type="entry name" value="RCF1"/>
</dbReference>
<feature type="transmembrane region" description="Helical" evidence="5">
    <location>
        <begin position="49"/>
        <end position="68"/>
    </location>
</feature>
<dbReference type="GO" id="GO:0097250">
    <property type="term" value="P:mitochondrial respirasome assembly"/>
    <property type="evidence" value="ECO:0007669"/>
    <property type="project" value="TreeGrafter"/>
</dbReference>
<evidence type="ECO:0000256" key="3">
    <source>
        <dbReference type="ARBA" id="ARBA00022989"/>
    </source>
</evidence>
<evidence type="ECO:0000313" key="8">
    <source>
        <dbReference type="WBParaSite" id="SPAL_0001584900.1"/>
    </source>
</evidence>
<keyword evidence="3 5" id="KW-1133">Transmembrane helix</keyword>
<sequence>MSSANDGLEWQVIKQKSSGTVPKIPSDIFEEEKNIFFESKLKKALSNPFVPAGLIATCGCLLGMSIATKNRDPLKAQYYMRGRIAAQAFTVIALVSAGLHSVNWDMSVFFKGPTKLDKPTE</sequence>
<name>A0A0N5CDA4_STREA</name>
<dbReference type="AlphaFoldDB" id="A0A0N5CDA4"/>
<accession>A0A0N5CDA4</accession>
<dbReference type="GO" id="GO:0031966">
    <property type="term" value="C:mitochondrial membrane"/>
    <property type="evidence" value="ECO:0007669"/>
    <property type="project" value="UniProtKB-SubCell"/>
</dbReference>
<evidence type="ECO:0000256" key="5">
    <source>
        <dbReference type="SAM" id="Phobius"/>
    </source>
</evidence>
<feature type="transmembrane region" description="Helical" evidence="5">
    <location>
        <begin position="80"/>
        <end position="99"/>
    </location>
</feature>
<dbReference type="WBParaSite" id="SPAL_0001584900.1">
    <property type="protein sequence ID" value="SPAL_0001584900.1"/>
    <property type="gene ID" value="SPAL_0001584900"/>
</dbReference>
<keyword evidence="7" id="KW-1185">Reference proteome</keyword>
<evidence type="ECO:0000313" key="7">
    <source>
        <dbReference type="Proteomes" id="UP000046392"/>
    </source>
</evidence>
<keyword evidence="2 5" id="KW-0812">Transmembrane</keyword>
<dbReference type="STRING" id="174720.A0A0N5CDA4"/>
<dbReference type="PROSITE" id="PS51503">
    <property type="entry name" value="HIG1"/>
    <property type="match status" value="1"/>
</dbReference>
<evidence type="ECO:0000256" key="2">
    <source>
        <dbReference type="ARBA" id="ARBA00022692"/>
    </source>
</evidence>
<proteinExistence type="predicted"/>
<dbReference type="Pfam" id="PF04588">
    <property type="entry name" value="HIG_1_N"/>
    <property type="match status" value="1"/>
</dbReference>
<dbReference type="Gene3D" id="6.10.140.1320">
    <property type="match status" value="1"/>
</dbReference>
<dbReference type="PANTHER" id="PTHR12297:SF18">
    <property type="entry name" value="HIG1 DOMAIN FAMILY MEMBER 2A"/>
    <property type="match status" value="1"/>
</dbReference>
<evidence type="ECO:0000259" key="6">
    <source>
        <dbReference type="PROSITE" id="PS51503"/>
    </source>
</evidence>
<evidence type="ECO:0000256" key="4">
    <source>
        <dbReference type="ARBA" id="ARBA00023136"/>
    </source>
</evidence>
<keyword evidence="4 5" id="KW-0472">Membrane</keyword>
<dbReference type="InterPro" id="IPR007667">
    <property type="entry name" value="Hypoxia_induced_domain"/>
</dbReference>
<organism evidence="7 8">
    <name type="scientific">Strongyloides papillosus</name>
    <name type="common">Intestinal threadworm</name>
    <dbReference type="NCBI Taxonomy" id="174720"/>
    <lineage>
        <taxon>Eukaryota</taxon>
        <taxon>Metazoa</taxon>
        <taxon>Ecdysozoa</taxon>
        <taxon>Nematoda</taxon>
        <taxon>Chromadorea</taxon>
        <taxon>Rhabditida</taxon>
        <taxon>Tylenchina</taxon>
        <taxon>Panagrolaimomorpha</taxon>
        <taxon>Strongyloidoidea</taxon>
        <taxon>Strongyloididae</taxon>
        <taxon>Strongyloides</taxon>
    </lineage>
</organism>
<protein>
    <submittedName>
        <fullName evidence="8">HIG1 domain-containing protein</fullName>
    </submittedName>
</protein>